<feature type="glycosylation site" description="N-linked (GlcNAc...) asparagine" evidence="21">
    <location>
        <position position="284"/>
    </location>
</feature>
<dbReference type="GO" id="GO:0070733">
    <property type="term" value="F:AMPylase activity"/>
    <property type="evidence" value="ECO:0007669"/>
    <property type="project" value="UniProtKB-EC"/>
</dbReference>
<dbReference type="SUPFAM" id="SSF48452">
    <property type="entry name" value="TPR-like"/>
    <property type="match status" value="1"/>
</dbReference>
<dbReference type="InterPro" id="IPR040198">
    <property type="entry name" value="Fido_containing"/>
</dbReference>
<feature type="binding site" evidence="19">
    <location>
        <begin position="375"/>
        <end position="382"/>
    </location>
    <ligand>
        <name>ATP</name>
        <dbReference type="ChEBI" id="CHEBI:30616"/>
    </ligand>
</feature>
<feature type="site" description="Important for autoinhibition of adenylyltransferase activity" evidence="20">
    <location>
        <position position="243"/>
    </location>
</feature>
<dbReference type="GO" id="GO:0016020">
    <property type="term" value="C:membrane"/>
    <property type="evidence" value="ECO:0007669"/>
    <property type="project" value="UniProtKB-SubCell"/>
</dbReference>
<comment type="subcellular location">
    <subcellularLocation>
        <location evidence="1">Membrane</location>
        <topology evidence="1">Single-pass membrane protein</topology>
    </subcellularLocation>
</comment>
<evidence type="ECO:0000256" key="15">
    <source>
        <dbReference type="ARBA" id="ARBA00047939"/>
    </source>
</evidence>
<evidence type="ECO:0000256" key="9">
    <source>
        <dbReference type="ARBA" id="ARBA00022803"/>
    </source>
</evidence>
<evidence type="ECO:0000256" key="5">
    <source>
        <dbReference type="ARBA" id="ARBA00022692"/>
    </source>
</evidence>
<evidence type="ECO:0000259" key="23">
    <source>
        <dbReference type="PROSITE" id="PS51459"/>
    </source>
</evidence>
<reference evidence="24 25" key="1">
    <citation type="journal article" date="2022" name="Nat. Ecol. Evol.">
        <title>A masculinizing supergene underlies an exaggerated male reproductive morph in a spider.</title>
        <authorList>
            <person name="Hendrickx F."/>
            <person name="De Corte Z."/>
            <person name="Sonet G."/>
            <person name="Van Belleghem S.M."/>
            <person name="Kostlbacher S."/>
            <person name="Vangestel C."/>
        </authorList>
    </citation>
    <scope>NUCLEOTIDE SEQUENCE [LARGE SCALE GENOMIC DNA]</scope>
    <source>
        <strain evidence="24">W744_W776</strain>
    </source>
</reference>
<organism evidence="24 25">
    <name type="scientific">Oedothorax gibbosus</name>
    <dbReference type="NCBI Taxonomy" id="931172"/>
    <lineage>
        <taxon>Eukaryota</taxon>
        <taxon>Metazoa</taxon>
        <taxon>Ecdysozoa</taxon>
        <taxon>Arthropoda</taxon>
        <taxon>Chelicerata</taxon>
        <taxon>Arachnida</taxon>
        <taxon>Araneae</taxon>
        <taxon>Araneomorphae</taxon>
        <taxon>Entelegynae</taxon>
        <taxon>Araneoidea</taxon>
        <taxon>Linyphiidae</taxon>
        <taxon>Erigoninae</taxon>
        <taxon>Oedothorax</taxon>
    </lineage>
</organism>
<dbReference type="SUPFAM" id="SSF140931">
    <property type="entry name" value="Fic-like"/>
    <property type="match status" value="1"/>
</dbReference>
<keyword evidence="8 19" id="KW-0547">Nucleotide-binding</keyword>
<keyword evidence="25" id="KW-1185">Reference proteome</keyword>
<dbReference type="InterPro" id="IPR011990">
    <property type="entry name" value="TPR-like_helical_dom_sf"/>
</dbReference>
<feature type="transmembrane region" description="Helical" evidence="22">
    <location>
        <begin position="38"/>
        <end position="58"/>
    </location>
</feature>
<keyword evidence="11 22" id="KW-1133">Transmembrane helix</keyword>
<comment type="catalytic activity">
    <reaction evidence="17">
        <text>3-O-(5'-adenylyl)-L-threonyl-[protein] + H2O = L-threonyl-[protein] + AMP + H(+)</text>
        <dbReference type="Rhea" id="RHEA:55932"/>
        <dbReference type="Rhea" id="RHEA-COMP:11060"/>
        <dbReference type="Rhea" id="RHEA-COMP:13847"/>
        <dbReference type="ChEBI" id="CHEBI:15377"/>
        <dbReference type="ChEBI" id="CHEBI:15378"/>
        <dbReference type="ChEBI" id="CHEBI:30013"/>
        <dbReference type="ChEBI" id="CHEBI:138113"/>
        <dbReference type="ChEBI" id="CHEBI:456215"/>
    </reaction>
</comment>
<dbReference type="Gene3D" id="1.25.40.10">
    <property type="entry name" value="Tetratricopeptide repeat domain"/>
    <property type="match status" value="1"/>
</dbReference>
<dbReference type="Pfam" id="PF02661">
    <property type="entry name" value="Fic"/>
    <property type="match status" value="1"/>
</dbReference>
<dbReference type="Gene3D" id="1.10.3290.10">
    <property type="entry name" value="Fido-like domain"/>
    <property type="match status" value="1"/>
</dbReference>
<evidence type="ECO:0000256" key="2">
    <source>
        <dbReference type="ARBA" id="ARBA00009742"/>
    </source>
</evidence>
<accession>A0AAV6V2H7</accession>
<gene>
    <name evidence="24" type="ORF">JTE90_010850</name>
</gene>
<dbReference type="AlphaFoldDB" id="A0AAV6V2H7"/>
<evidence type="ECO:0000256" key="20">
    <source>
        <dbReference type="PIRSR" id="PIRSR640198-3"/>
    </source>
</evidence>
<comment type="catalytic activity">
    <reaction evidence="15">
        <text>L-threonyl-[protein] + ATP = 3-O-(5'-adenylyl)-L-threonyl-[protein] + diphosphate</text>
        <dbReference type="Rhea" id="RHEA:54292"/>
        <dbReference type="Rhea" id="RHEA-COMP:11060"/>
        <dbReference type="Rhea" id="RHEA-COMP:13847"/>
        <dbReference type="ChEBI" id="CHEBI:30013"/>
        <dbReference type="ChEBI" id="CHEBI:30616"/>
        <dbReference type="ChEBI" id="CHEBI:33019"/>
        <dbReference type="ChEBI" id="CHEBI:138113"/>
        <dbReference type="EC" id="2.7.7.108"/>
    </reaction>
</comment>
<evidence type="ECO:0000256" key="7">
    <source>
        <dbReference type="ARBA" id="ARBA00022737"/>
    </source>
</evidence>
<evidence type="ECO:0000256" key="4">
    <source>
        <dbReference type="ARBA" id="ARBA00022679"/>
    </source>
</evidence>
<name>A0AAV6V2H7_9ARAC</name>
<feature type="binding site" evidence="19">
    <location>
        <begin position="324"/>
        <end position="327"/>
    </location>
    <ligand>
        <name>ATP</name>
        <dbReference type="ChEBI" id="CHEBI:30616"/>
    </ligand>
</feature>
<evidence type="ECO:0000256" key="10">
    <source>
        <dbReference type="ARBA" id="ARBA00022840"/>
    </source>
</evidence>
<comment type="catalytic activity">
    <reaction evidence="16">
        <text>L-tyrosyl-[protein] + ATP = O-(5'-adenylyl)-L-tyrosyl-[protein] + diphosphate</text>
        <dbReference type="Rhea" id="RHEA:54288"/>
        <dbReference type="Rhea" id="RHEA-COMP:10136"/>
        <dbReference type="Rhea" id="RHEA-COMP:13846"/>
        <dbReference type="ChEBI" id="CHEBI:30616"/>
        <dbReference type="ChEBI" id="CHEBI:33019"/>
        <dbReference type="ChEBI" id="CHEBI:46858"/>
        <dbReference type="ChEBI" id="CHEBI:83624"/>
        <dbReference type="EC" id="2.7.7.108"/>
    </reaction>
</comment>
<dbReference type="PROSITE" id="PS51459">
    <property type="entry name" value="FIDO"/>
    <property type="match status" value="1"/>
</dbReference>
<evidence type="ECO:0000256" key="13">
    <source>
        <dbReference type="ARBA" id="ARBA00030885"/>
    </source>
</evidence>
<evidence type="ECO:0000256" key="14">
    <source>
        <dbReference type="ARBA" id="ARBA00034531"/>
    </source>
</evidence>
<evidence type="ECO:0000256" key="3">
    <source>
        <dbReference type="ARBA" id="ARBA00014915"/>
    </source>
</evidence>
<evidence type="ECO:0000256" key="16">
    <source>
        <dbReference type="ARBA" id="ARBA00048696"/>
    </source>
</evidence>
<evidence type="ECO:0000256" key="1">
    <source>
        <dbReference type="ARBA" id="ARBA00004167"/>
    </source>
</evidence>
<sequence length="460" mass="51825">MFEGSMWSVLMCEMVEIHRGILFSLLSSARCSKAKCVFGASFVFAFTLLVIVLSVSYWNPLLSGGEPKRTQSLQQVHVYVPNFLPDTQDIAVLDEEEMPAVFRNKAYKKEGTEQEALTALHVALKLQAGGKHEKAHKLFEHALALQPLHPDILNHYGEFVERRDVIRADHLYVRALAVSPRHSRALVNRRRTLPVVDELDEAELDKIDRKRLELIRLNHDNPALKRLKKEIYFQHIYHTVAIEGNTMSLAETRTVVETRMSVPGKSVLEHNEILGLESALRYINQTLVGKEAITVQDILGVHRRVLGHVDPVGAGAFRQAQVFVGEHVPPLAADVAPLMEEFAAWLGSDALRRLHPVKAAALAHYKLVFIHPFVDGNGRTARLLMNMLLMRSGYPPVIIRKQERAHYYAAIQLANEGDVRPFVRFIAHATECTLNVYLHTRADAKCLMALEAPHSEIIAL</sequence>
<feature type="binding site" evidence="19">
    <location>
        <position position="415"/>
    </location>
    <ligand>
        <name>ATP</name>
        <dbReference type="ChEBI" id="CHEBI:30616"/>
    </ligand>
</feature>
<evidence type="ECO:0000256" key="8">
    <source>
        <dbReference type="ARBA" id="ARBA00022741"/>
    </source>
</evidence>
<evidence type="ECO:0000256" key="19">
    <source>
        <dbReference type="PIRSR" id="PIRSR640198-2"/>
    </source>
</evidence>
<keyword evidence="5 22" id="KW-0812">Transmembrane</keyword>
<dbReference type="EC" id="2.7.7.108" evidence="14"/>
<dbReference type="InterPro" id="IPR036597">
    <property type="entry name" value="Fido-like_dom_sf"/>
</dbReference>
<dbReference type="PANTHER" id="PTHR13504:SF34">
    <property type="entry name" value="PROTEIN ADENYLYLTRANSFERASE FICD"/>
    <property type="match status" value="1"/>
</dbReference>
<dbReference type="EMBL" id="JAFNEN010000169">
    <property type="protein sequence ID" value="KAG8190992.1"/>
    <property type="molecule type" value="Genomic_DNA"/>
</dbReference>
<dbReference type="InterPro" id="IPR003812">
    <property type="entry name" value="Fido"/>
</dbReference>
<keyword evidence="9" id="KW-0802">TPR repeat</keyword>
<evidence type="ECO:0000313" key="25">
    <source>
        <dbReference type="Proteomes" id="UP000827092"/>
    </source>
</evidence>
<feature type="domain" description="Fido" evidence="23">
    <location>
        <begin position="293"/>
        <end position="428"/>
    </location>
</feature>
<keyword evidence="6" id="KW-0548">Nucleotidyltransferase</keyword>
<evidence type="ECO:0000256" key="12">
    <source>
        <dbReference type="ARBA" id="ARBA00023136"/>
    </source>
</evidence>
<evidence type="ECO:0000256" key="21">
    <source>
        <dbReference type="PIRSR" id="PIRSR640198-4"/>
    </source>
</evidence>
<comment type="similarity">
    <text evidence="2">Belongs to the fic family.</text>
</comment>
<dbReference type="PANTHER" id="PTHR13504">
    <property type="entry name" value="FIDO DOMAIN-CONTAINING PROTEIN DDB_G0283145"/>
    <property type="match status" value="1"/>
</dbReference>
<evidence type="ECO:0000313" key="24">
    <source>
        <dbReference type="EMBL" id="KAG8190992.1"/>
    </source>
</evidence>
<feature type="active site" evidence="18">
    <location>
        <position position="371"/>
    </location>
</feature>
<keyword evidence="7" id="KW-0677">Repeat</keyword>
<comment type="caution">
    <text evidence="24">The sequence shown here is derived from an EMBL/GenBank/DDBJ whole genome shotgun (WGS) entry which is preliminary data.</text>
</comment>
<keyword evidence="10 19" id="KW-0067">ATP-binding</keyword>
<proteinExistence type="inferred from homology"/>
<evidence type="ECO:0000256" key="6">
    <source>
        <dbReference type="ARBA" id="ARBA00022695"/>
    </source>
</evidence>
<feature type="binding site" evidence="19">
    <location>
        <begin position="407"/>
        <end position="408"/>
    </location>
    <ligand>
        <name>ATP</name>
        <dbReference type="ChEBI" id="CHEBI:30616"/>
    </ligand>
</feature>
<dbReference type="GO" id="GO:0005524">
    <property type="term" value="F:ATP binding"/>
    <property type="evidence" value="ECO:0007669"/>
    <property type="project" value="UniProtKB-KW"/>
</dbReference>
<dbReference type="Proteomes" id="UP000827092">
    <property type="component" value="Unassembled WGS sequence"/>
</dbReference>
<evidence type="ECO:0000256" key="22">
    <source>
        <dbReference type="SAM" id="Phobius"/>
    </source>
</evidence>
<keyword evidence="12 22" id="KW-0472">Membrane</keyword>
<evidence type="ECO:0000256" key="11">
    <source>
        <dbReference type="ARBA" id="ARBA00022989"/>
    </source>
</evidence>
<evidence type="ECO:0000256" key="17">
    <source>
        <dbReference type="ARBA" id="ARBA00049297"/>
    </source>
</evidence>
<evidence type="ECO:0000256" key="18">
    <source>
        <dbReference type="PIRSR" id="PIRSR640198-1"/>
    </source>
</evidence>
<keyword evidence="4" id="KW-0808">Transferase</keyword>
<protein>
    <recommendedName>
        <fullName evidence="3">Protein adenylyltransferase Fic</fullName>
        <ecNumber evidence="14">2.7.7.108</ecNumber>
    </recommendedName>
    <alternativeName>
        <fullName evidence="13">De-AMPylase Fic</fullName>
    </alternativeName>
</protein>